<accession>A0A2T7DIM7</accession>
<name>A0A2T7DIM7_9POAL</name>
<evidence type="ECO:0000256" key="1">
    <source>
        <dbReference type="SAM" id="SignalP"/>
    </source>
</evidence>
<proteinExistence type="predicted"/>
<dbReference type="EMBL" id="CM009753">
    <property type="protein sequence ID" value="PUZ55431.1"/>
    <property type="molecule type" value="Genomic_DNA"/>
</dbReference>
<evidence type="ECO:0000313" key="3">
    <source>
        <dbReference type="Proteomes" id="UP000244336"/>
    </source>
</evidence>
<reference evidence="2 3" key="1">
    <citation type="submission" date="2018-04" db="EMBL/GenBank/DDBJ databases">
        <title>WGS assembly of Panicum hallii var. hallii HAL2.</title>
        <authorList>
            <person name="Lovell J."/>
            <person name="Jenkins J."/>
            <person name="Lowry D."/>
            <person name="Mamidi S."/>
            <person name="Sreedasyam A."/>
            <person name="Weng X."/>
            <person name="Barry K."/>
            <person name="Bonette J."/>
            <person name="Campitelli B."/>
            <person name="Daum C."/>
            <person name="Gordon S."/>
            <person name="Gould B."/>
            <person name="Lipzen A."/>
            <person name="MacQueen A."/>
            <person name="Palacio-Mejia J."/>
            <person name="Plott C."/>
            <person name="Shakirov E."/>
            <person name="Shu S."/>
            <person name="Yoshinaga Y."/>
            <person name="Zane M."/>
            <person name="Rokhsar D."/>
            <person name="Grimwood J."/>
            <person name="Schmutz J."/>
            <person name="Juenger T."/>
        </authorList>
    </citation>
    <scope>NUCLEOTIDE SEQUENCE [LARGE SCALE GENOMIC DNA]</scope>
    <source>
        <strain evidence="3">cv. HAL2</strain>
    </source>
</reference>
<dbReference type="AlphaFoldDB" id="A0A2T7DIM7"/>
<gene>
    <name evidence="2" type="ORF">GQ55_5G211300</name>
</gene>
<dbReference type="Proteomes" id="UP000244336">
    <property type="component" value="Chromosome 5"/>
</dbReference>
<feature type="chain" id="PRO_5015525114" evidence="1">
    <location>
        <begin position="19"/>
        <end position="58"/>
    </location>
</feature>
<feature type="signal peptide" evidence="1">
    <location>
        <begin position="1"/>
        <end position="18"/>
    </location>
</feature>
<keyword evidence="3" id="KW-1185">Reference proteome</keyword>
<evidence type="ECO:0000313" key="2">
    <source>
        <dbReference type="EMBL" id="PUZ55431.1"/>
    </source>
</evidence>
<protein>
    <submittedName>
        <fullName evidence="2">Uncharacterized protein</fullName>
    </submittedName>
</protein>
<keyword evidence="1" id="KW-0732">Signal</keyword>
<organism evidence="2 3">
    <name type="scientific">Panicum hallii var. hallii</name>
    <dbReference type="NCBI Taxonomy" id="1504633"/>
    <lineage>
        <taxon>Eukaryota</taxon>
        <taxon>Viridiplantae</taxon>
        <taxon>Streptophyta</taxon>
        <taxon>Embryophyta</taxon>
        <taxon>Tracheophyta</taxon>
        <taxon>Spermatophyta</taxon>
        <taxon>Magnoliopsida</taxon>
        <taxon>Liliopsida</taxon>
        <taxon>Poales</taxon>
        <taxon>Poaceae</taxon>
        <taxon>PACMAD clade</taxon>
        <taxon>Panicoideae</taxon>
        <taxon>Panicodae</taxon>
        <taxon>Paniceae</taxon>
        <taxon>Panicinae</taxon>
        <taxon>Panicum</taxon>
        <taxon>Panicum sect. Panicum</taxon>
    </lineage>
</organism>
<dbReference type="Gramene" id="PUZ55431">
    <property type="protein sequence ID" value="PUZ55431"/>
    <property type="gene ID" value="GQ55_5G211300"/>
</dbReference>
<sequence>MILLFIHCMCGLLYGATGCRLKPDRQELLGSTADALKPQNCDIPSEPEAWTTRAMQIK</sequence>